<dbReference type="Gene3D" id="3.90.1300.10">
    <property type="entry name" value="Amidase signature (AS) domain"/>
    <property type="match status" value="1"/>
</dbReference>
<gene>
    <name evidence="6" type="ORF">S7711_02956</name>
</gene>
<evidence type="ECO:0000256" key="1">
    <source>
        <dbReference type="ARBA" id="ARBA00009199"/>
    </source>
</evidence>
<dbReference type="Pfam" id="PF06985">
    <property type="entry name" value="HET"/>
    <property type="match status" value="1"/>
</dbReference>
<dbReference type="GO" id="GO:0016787">
    <property type="term" value="F:hydrolase activity"/>
    <property type="evidence" value="ECO:0007669"/>
    <property type="project" value="UniProtKB-KW"/>
</dbReference>
<feature type="domain" description="Amidase" evidence="4">
    <location>
        <begin position="67"/>
        <end position="500"/>
    </location>
</feature>
<keyword evidence="2" id="KW-0378">Hydrolase</keyword>
<dbReference type="SUPFAM" id="SSF75304">
    <property type="entry name" value="Amidase signature (AS) enzymes"/>
    <property type="match status" value="1"/>
</dbReference>
<evidence type="ECO:0000259" key="4">
    <source>
        <dbReference type="Pfam" id="PF01425"/>
    </source>
</evidence>
<evidence type="ECO:0000256" key="2">
    <source>
        <dbReference type="ARBA" id="ARBA00022801"/>
    </source>
</evidence>
<dbReference type="EMBL" id="KL648207">
    <property type="protein sequence ID" value="KEY71729.1"/>
    <property type="molecule type" value="Genomic_DNA"/>
</dbReference>
<accession>A0A084B2F0</accession>
<dbReference type="InterPro" id="IPR036928">
    <property type="entry name" value="AS_sf"/>
</dbReference>
<keyword evidence="7" id="KW-1185">Reference proteome</keyword>
<proteinExistence type="inferred from homology"/>
<protein>
    <recommendedName>
        <fullName evidence="8">Heterokaryon incompatibility domain-containing protein</fullName>
    </recommendedName>
</protein>
<dbReference type="InterPro" id="IPR010730">
    <property type="entry name" value="HET"/>
</dbReference>
<dbReference type="OrthoDB" id="5428863at2759"/>
<evidence type="ECO:0000313" key="6">
    <source>
        <dbReference type="EMBL" id="KEY71729.1"/>
    </source>
</evidence>
<dbReference type="Pfam" id="PF01425">
    <property type="entry name" value="Amidase"/>
    <property type="match status" value="1"/>
</dbReference>
<evidence type="ECO:0000259" key="5">
    <source>
        <dbReference type="Pfam" id="PF06985"/>
    </source>
</evidence>
<dbReference type="InterPro" id="IPR023631">
    <property type="entry name" value="Amidase_dom"/>
</dbReference>
<evidence type="ECO:0000256" key="3">
    <source>
        <dbReference type="SAM" id="MobiDB-lite"/>
    </source>
</evidence>
<feature type="region of interest" description="Disordered" evidence="3">
    <location>
        <begin position="526"/>
        <end position="546"/>
    </location>
</feature>
<name>A0A084B2F0_STACB</name>
<dbReference type="Proteomes" id="UP000028045">
    <property type="component" value="Unassembled WGS sequence"/>
</dbReference>
<evidence type="ECO:0000313" key="7">
    <source>
        <dbReference type="Proteomes" id="UP000028045"/>
    </source>
</evidence>
<evidence type="ECO:0008006" key="8">
    <source>
        <dbReference type="Google" id="ProtNLM"/>
    </source>
</evidence>
<dbReference type="PANTHER" id="PTHR46072:SF2">
    <property type="entry name" value="AMIDASE (EUROFUNG)"/>
    <property type="match status" value="1"/>
</dbReference>
<reference evidence="6 7" key="1">
    <citation type="journal article" date="2014" name="BMC Genomics">
        <title>Comparative genome sequencing reveals chemotype-specific gene clusters in the toxigenic black mold Stachybotrys.</title>
        <authorList>
            <person name="Semeiks J."/>
            <person name="Borek D."/>
            <person name="Otwinowski Z."/>
            <person name="Grishin N.V."/>
        </authorList>
    </citation>
    <scope>NUCLEOTIDE SEQUENCE [LARGE SCALE GENOMIC DNA]</scope>
    <source>
        <strain evidence="7">CBS 109288 / IBT 7711</strain>
    </source>
</reference>
<dbReference type="HOGENOM" id="CLU_006453_0_0_1"/>
<feature type="domain" description="Heterokaryon incompatibility" evidence="5">
    <location>
        <begin position="744"/>
        <end position="896"/>
    </location>
</feature>
<dbReference type="PANTHER" id="PTHR46072">
    <property type="entry name" value="AMIDASE-RELATED-RELATED"/>
    <property type="match status" value="1"/>
</dbReference>
<organism evidence="6 7">
    <name type="scientific">Stachybotrys chartarum (strain CBS 109288 / IBT 7711)</name>
    <name type="common">Toxic black mold</name>
    <name type="synonym">Stilbospora chartarum</name>
    <dbReference type="NCBI Taxonomy" id="1280523"/>
    <lineage>
        <taxon>Eukaryota</taxon>
        <taxon>Fungi</taxon>
        <taxon>Dikarya</taxon>
        <taxon>Ascomycota</taxon>
        <taxon>Pezizomycotina</taxon>
        <taxon>Sordariomycetes</taxon>
        <taxon>Hypocreomycetidae</taxon>
        <taxon>Hypocreales</taxon>
        <taxon>Stachybotryaceae</taxon>
        <taxon>Stachybotrys</taxon>
    </lineage>
</organism>
<comment type="similarity">
    <text evidence="1">Belongs to the amidase family.</text>
</comment>
<sequence length="1292" mass="144989">MSIFPGPRLSDPARWQGVVVTKRAQQSKAIEAFAGCSNNDDDNVTEIGSAVALAARIAAGEISSQAVVKGYIARAIEAHKKTNCFTEIMFRDAVEEAQRLDDHLRVHGKPVGPLHGVPITLKDQFDVAGYDTTLGYTGRAFKPASEDAVLWGETDNPLWGLTTHPLNPKYTPGGSTGGEATLLVLQGSMLGWGTDIGGSIRIPAHMMGLYGLKPSSSRLPYTGAAVSTEGQEHVPSSIGPLARSLSTIHHVLRELVRQEPWTKDCRCVPVPWREDVYNDVLGRKLTIGLVLDDGIVRPHPPITRVVQAAADALIENGHEVVQWSSDLHAECIEVMDRYYTVDGGEDIRRDVMAGGEPFIPHVEKLVNRGKPISVYEYWQLNRQKKALQQAYLNKWNNAISPTTGKPVDVILMPVMPHTAVPHCASRWVGYTKVWNVLDYTALVLPGGKVMQGDCNDAWEHAPRNEMDEWNAKIWADNKEEMASMSLPVGVQIVGRNLEEEKNPNPADVQLLQLVYLLRGKMGREQQQLSSRAGVPPSKEQRPFPGHHGKMENIEYCDLCRDLSSALSRWETSIAQGSPQTYRGQTDYFLGLSADLEVRRTEGCVSCGSMLSSQDEKELQKMYGEIYAVSAHLRVKQPLLYITWGNLKERNEDAAFRRSQIWNFRCSMLLSTNPILTGNPMGRGRPYDLDHYNAGLIKRWIERCDEHHGSTCTGTYQDFLLPEAKLSFIDVENRCIVTPDEPVRYAALSYVWGLDKVPLATKANIASLRIPGAFLPGGLELPRTINDTVRLCSWLGIRYLWVDSMCIVQDDVETKMEQIQAMGSVYSKAYLTIAALSSESAISGIARVGRPSTTFDSSPFVRLPFQTLVDASQGAIGLAPINHAPTSWKQRAWTLQEMVFSKRLLGLGPVASWACSGAHWTEDLELPSEIEGQPAFTEKSEKASITVWPSMGEYAHLAQIYAGRNLTMSSDTLNAFEGIMTPLSQWFPGYFLFGTPEFTFDIGLLWEYRRRGAIPRSGVDWSRGEHEFPRWSWISYQGSHLDTFWETDFTYPQPALVVYPLVQWKKREKATGSWKDVDNSYHRVRTHFEKSNVALPDGWTKHDNGSDPPYYQHPSHSHVQPHPKFRYPIPPFQRLRDIYRESYDPDLLFEGGIAVVKFRFKGTAQEYDEKNKKLQTEALVPEMDIVDAETGAWVGCVRLNLQPGSTLPEPQEEQEVIAISEATVRVSAGKQVIYTWSELADHKEVISDDLYRFVNVLWIGWTENGKVYRKALGRVWRAAWERLSVDKISVMLT</sequence>